<reference evidence="1 2" key="1">
    <citation type="submission" date="2018-06" db="EMBL/GenBank/DDBJ databases">
        <title>Genomic Encyclopedia of Archaeal and Bacterial Type Strains, Phase II (KMG-II): from individual species to whole genera.</title>
        <authorList>
            <person name="Goeker M."/>
        </authorList>
    </citation>
    <scope>NUCLEOTIDE SEQUENCE [LARGE SCALE GENOMIC DNA]</scope>
    <source>
        <strain evidence="1 2">DSM 14825</strain>
    </source>
</reference>
<dbReference type="AlphaFoldDB" id="A0A327SD73"/>
<gene>
    <name evidence="1" type="ORF">LY11_03606</name>
</gene>
<proteinExistence type="predicted"/>
<organism evidence="1 2">
    <name type="scientific">Pedobacter cryoconitis</name>
    <dbReference type="NCBI Taxonomy" id="188932"/>
    <lineage>
        <taxon>Bacteria</taxon>
        <taxon>Pseudomonadati</taxon>
        <taxon>Bacteroidota</taxon>
        <taxon>Sphingobacteriia</taxon>
        <taxon>Sphingobacteriales</taxon>
        <taxon>Sphingobacteriaceae</taxon>
        <taxon>Pedobacter</taxon>
    </lineage>
</organism>
<protein>
    <submittedName>
        <fullName evidence="1">Uncharacterized protein</fullName>
    </submittedName>
</protein>
<dbReference type="EMBL" id="QLLR01000021">
    <property type="protein sequence ID" value="RAJ27029.1"/>
    <property type="molecule type" value="Genomic_DNA"/>
</dbReference>
<dbReference type="RefSeq" id="WP_111635018.1">
    <property type="nucleotide sequence ID" value="NZ_QLLR01000021.1"/>
</dbReference>
<evidence type="ECO:0000313" key="2">
    <source>
        <dbReference type="Proteomes" id="UP000249754"/>
    </source>
</evidence>
<comment type="caution">
    <text evidence="1">The sequence shown here is derived from an EMBL/GenBank/DDBJ whole genome shotgun (WGS) entry which is preliminary data.</text>
</comment>
<dbReference type="Proteomes" id="UP000249754">
    <property type="component" value="Unassembled WGS sequence"/>
</dbReference>
<evidence type="ECO:0000313" key="1">
    <source>
        <dbReference type="EMBL" id="RAJ27029.1"/>
    </source>
</evidence>
<accession>A0A327SD73</accession>
<sequence>MSILLFIKKSLVKFLPLNAISADPVKPKTSSGMPAGYRSTHYKNDASLIINAAKPISMNIDYGK</sequence>
<name>A0A327SD73_9SPHI</name>